<dbReference type="EMBL" id="NPBS01000015">
    <property type="protein sequence ID" value="PAF27380.1"/>
    <property type="molecule type" value="Genomic_DNA"/>
</dbReference>
<evidence type="ECO:0000313" key="2">
    <source>
        <dbReference type="Proteomes" id="UP000216133"/>
    </source>
</evidence>
<evidence type="ECO:0000313" key="1">
    <source>
        <dbReference type="EMBL" id="PAF27380.1"/>
    </source>
</evidence>
<comment type="caution">
    <text evidence="1">The sequence shown here is derived from an EMBL/GenBank/DDBJ whole genome shotgun (WGS) entry which is preliminary data.</text>
</comment>
<sequence>MSLIKGKKTPLGRIPTMDEVVYIYDHAIEPKEITKRKIYNEIDDFLKHTDISQFKNLGDSKEQALKARLYTYCVDLGEQSRNHPRNYLDSMDDRDIETILSDVNSVMWI</sequence>
<name>A0A268S4F8_SHOCL</name>
<organism evidence="1 2">
    <name type="scientific">Shouchella clausii</name>
    <name type="common">Alkalihalobacillus clausii</name>
    <dbReference type="NCBI Taxonomy" id="79880"/>
    <lineage>
        <taxon>Bacteria</taxon>
        <taxon>Bacillati</taxon>
        <taxon>Bacillota</taxon>
        <taxon>Bacilli</taxon>
        <taxon>Bacillales</taxon>
        <taxon>Bacillaceae</taxon>
        <taxon>Shouchella</taxon>
    </lineage>
</organism>
<dbReference type="AlphaFoldDB" id="A0A268S4F8"/>
<protein>
    <submittedName>
        <fullName evidence="1">Uncharacterized protein</fullName>
    </submittedName>
</protein>
<reference evidence="1 2" key="1">
    <citation type="submission" date="2017-07" db="EMBL/GenBank/DDBJ databases">
        <title>Isolation and whole genome analysis of endospore-forming bacteria from heroin.</title>
        <authorList>
            <person name="Kalinowski J."/>
            <person name="Ahrens B."/>
            <person name="Al-Dilaimi A."/>
            <person name="Winkler A."/>
            <person name="Wibberg D."/>
            <person name="Schleenbecker U."/>
            <person name="Ruckert C."/>
            <person name="Wolfel R."/>
            <person name="Grass G."/>
        </authorList>
    </citation>
    <scope>NUCLEOTIDE SEQUENCE [LARGE SCALE GENOMIC DNA]</scope>
    <source>
        <strain evidence="1 2">7523-2</strain>
    </source>
</reference>
<accession>A0A268S4F8</accession>
<gene>
    <name evidence="1" type="ORF">CHH61_03695</name>
</gene>
<dbReference type="Proteomes" id="UP000216133">
    <property type="component" value="Unassembled WGS sequence"/>
</dbReference>
<proteinExistence type="predicted"/>